<dbReference type="InterPro" id="IPR050204">
    <property type="entry name" value="AraC_XylS_family_regulators"/>
</dbReference>
<dbReference type="PANTHER" id="PTHR46796">
    <property type="entry name" value="HTH-TYPE TRANSCRIPTIONAL ACTIVATOR RHAS-RELATED"/>
    <property type="match status" value="1"/>
</dbReference>
<keyword evidence="6" id="KW-1185">Reference proteome</keyword>
<dbReference type="InterPro" id="IPR014710">
    <property type="entry name" value="RmlC-like_jellyroll"/>
</dbReference>
<dbReference type="CDD" id="cd02208">
    <property type="entry name" value="cupin_RmlC-like"/>
    <property type="match status" value="1"/>
</dbReference>
<evidence type="ECO:0000313" key="5">
    <source>
        <dbReference type="EMBL" id="MBD2862619.1"/>
    </source>
</evidence>
<dbReference type="InterPro" id="IPR011051">
    <property type="entry name" value="RmlC_Cupin_sf"/>
</dbReference>
<reference evidence="5" key="1">
    <citation type="submission" date="2020-09" db="EMBL/GenBank/DDBJ databases">
        <title>A novel bacterium of genus Paenibacillus, isolated from South China Sea.</title>
        <authorList>
            <person name="Huang H."/>
            <person name="Mo K."/>
            <person name="Hu Y."/>
        </authorList>
    </citation>
    <scope>NUCLEOTIDE SEQUENCE</scope>
    <source>
        <strain evidence="5">IB182363</strain>
    </source>
</reference>
<protein>
    <submittedName>
        <fullName evidence="5">Helix-turn-helix domain-containing protein</fullName>
    </submittedName>
</protein>
<gene>
    <name evidence="5" type="ORF">IDH45_11545</name>
</gene>
<dbReference type="PROSITE" id="PS01124">
    <property type="entry name" value="HTH_ARAC_FAMILY_2"/>
    <property type="match status" value="1"/>
</dbReference>
<keyword evidence="2" id="KW-0238">DNA-binding</keyword>
<evidence type="ECO:0000259" key="4">
    <source>
        <dbReference type="PROSITE" id="PS01124"/>
    </source>
</evidence>
<dbReference type="GO" id="GO:0043565">
    <property type="term" value="F:sequence-specific DNA binding"/>
    <property type="evidence" value="ECO:0007669"/>
    <property type="project" value="InterPro"/>
</dbReference>
<evidence type="ECO:0000256" key="3">
    <source>
        <dbReference type="ARBA" id="ARBA00023163"/>
    </source>
</evidence>
<dbReference type="InterPro" id="IPR009057">
    <property type="entry name" value="Homeodomain-like_sf"/>
</dbReference>
<keyword evidence="1" id="KW-0805">Transcription regulation</keyword>
<evidence type="ECO:0000256" key="1">
    <source>
        <dbReference type="ARBA" id="ARBA00023015"/>
    </source>
</evidence>
<dbReference type="GO" id="GO:0003700">
    <property type="term" value="F:DNA-binding transcription factor activity"/>
    <property type="evidence" value="ECO:0007669"/>
    <property type="project" value="InterPro"/>
</dbReference>
<evidence type="ECO:0000256" key="2">
    <source>
        <dbReference type="ARBA" id="ARBA00023125"/>
    </source>
</evidence>
<accession>A0A927C754</accession>
<dbReference type="InterPro" id="IPR018060">
    <property type="entry name" value="HTH_AraC"/>
</dbReference>
<dbReference type="SUPFAM" id="SSF51182">
    <property type="entry name" value="RmlC-like cupins"/>
    <property type="match status" value="1"/>
</dbReference>
<dbReference type="SMART" id="SM00342">
    <property type="entry name" value="HTH_ARAC"/>
    <property type="match status" value="1"/>
</dbReference>
<sequence>MNGRHNELERRDIRFRWGDYGFRVLRFHWTTFAPSKTVPFHKHAEFEFHFIPRGKGLVIMDDIRHPFHEGMFYLTGPEAEHYQEADAVEGMDELCLHLDFVKLNEHPPNEAGAQYSAVSGEWGMESEVEEAEECVRLLRSLPRKPAVDQFGAMDCFMTAFRAWSGNETGMYTTIKQAVIQILLRSVRAYGGGQAEPNLPTRDMNAYRVQLACQFIQANYKRPITLEEVAEKIRISGRQLQRIFREQGMGSFSEYIEAVRLERVCGQLLESDEPIERIALEQGFASGNYLYYVFRKRFGTTPGAYRDKARSGALKP</sequence>
<dbReference type="AlphaFoldDB" id="A0A927C754"/>
<dbReference type="EMBL" id="JACXJA010000014">
    <property type="protein sequence ID" value="MBD2862619.1"/>
    <property type="molecule type" value="Genomic_DNA"/>
</dbReference>
<dbReference type="PROSITE" id="PS00041">
    <property type="entry name" value="HTH_ARAC_FAMILY_1"/>
    <property type="match status" value="1"/>
</dbReference>
<dbReference type="InterPro" id="IPR018062">
    <property type="entry name" value="HTH_AraC-typ_CS"/>
</dbReference>
<name>A0A927C754_9BACL</name>
<keyword evidence="3" id="KW-0804">Transcription</keyword>
<comment type="caution">
    <text evidence="5">The sequence shown here is derived from an EMBL/GenBank/DDBJ whole genome shotgun (WGS) entry which is preliminary data.</text>
</comment>
<evidence type="ECO:0000313" key="6">
    <source>
        <dbReference type="Proteomes" id="UP000639396"/>
    </source>
</evidence>
<feature type="domain" description="HTH araC/xylS-type" evidence="4">
    <location>
        <begin position="209"/>
        <end position="307"/>
    </location>
</feature>
<organism evidence="5 6">
    <name type="scientific">Paenibacillus oceani</name>
    <dbReference type="NCBI Taxonomy" id="2772510"/>
    <lineage>
        <taxon>Bacteria</taxon>
        <taxon>Bacillati</taxon>
        <taxon>Bacillota</taxon>
        <taxon>Bacilli</taxon>
        <taxon>Bacillales</taxon>
        <taxon>Paenibacillaceae</taxon>
        <taxon>Paenibacillus</taxon>
    </lineage>
</organism>
<dbReference type="Gene3D" id="1.10.10.60">
    <property type="entry name" value="Homeodomain-like"/>
    <property type="match status" value="1"/>
</dbReference>
<dbReference type="SUPFAM" id="SSF46689">
    <property type="entry name" value="Homeodomain-like"/>
    <property type="match status" value="2"/>
</dbReference>
<dbReference type="Proteomes" id="UP000639396">
    <property type="component" value="Unassembled WGS sequence"/>
</dbReference>
<dbReference type="Pfam" id="PF12833">
    <property type="entry name" value="HTH_18"/>
    <property type="match status" value="1"/>
</dbReference>
<dbReference type="Gene3D" id="2.60.120.10">
    <property type="entry name" value="Jelly Rolls"/>
    <property type="match status" value="1"/>
</dbReference>
<proteinExistence type="predicted"/>